<dbReference type="RefSeq" id="XP_013752671.1">
    <property type="nucleotide sequence ID" value="XM_013897217.1"/>
</dbReference>
<sequence>AYTKHNSSPTYTYTHTYTHTILPSPMAHRVIDVCRAQGEEESKPTVDDATRTTGMLIAAALTSLRSLDAALNEVERPSFVAAEAANAAGAQLAQYANDADDAEAQAMAGAAEAIAAGGVPVVMALAAALARVAASTPVRTGGRRRLAGSRSGASPMLAQENRMLLAQVETLNNEYKLMAAHADEVERHRDSLEAELRSARERADAAEAAAAVAAADAQAAKAEAHAHATEAGAGAGGHPADDPDSLVHVVDPQLNEASNIARILDCHKAMLAARHATIDGLAEQNRALHEEVDALREALAAAAAGVFPGETSGPGDDDSASLVVWLSDAAASVASAASSAGSALGRMLDDVANRRLLSSNALAERELQQMRTVHLNYGRHVSSMLPRQLELEPVAEGSNEVTAVCSVPAKAMCVAYWVGDASEQRRRSAFASTVVEAIAVVCRYQEARSKRAFGTAYPNDPTNLVCFELNSWLSSLLSVEVYTTEIAEALVARRKYLLALIDAGIFPSPRRSSSMADTLRIVALQLAALSAVLDAEPGLLARI</sequence>
<evidence type="ECO:0000313" key="2">
    <source>
        <dbReference type="EMBL" id="KNC56205.1"/>
    </source>
</evidence>
<name>A0A0L0DVF9_THETB</name>
<dbReference type="AlphaFoldDB" id="A0A0L0DVF9"/>
<feature type="non-terminal residue" evidence="2">
    <location>
        <position position="1"/>
    </location>
</feature>
<proteinExistence type="predicted"/>
<feature type="region of interest" description="Disordered" evidence="1">
    <location>
        <begin position="221"/>
        <end position="245"/>
    </location>
</feature>
<reference evidence="2 3" key="1">
    <citation type="submission" date="2010-05" db="EMBL/GenBank/DDBJ databases">
        <title>The Genome Sequence of Thecamonas trahens ATCC 50062.</title>
        <authorList>
            <consortium name="The Broad Institute Genome Sequencing Platform"/>
            <person name="Russ C."/>
            <person name="Cuomo C."/>
            <person name="Shea T."/>
            <person name="Young S.K."/>
            <person name="Zeng Q."/>
            <person name="Koehrsen M."/>
            <person name="Haas B."/>
            <person name="Borodovsky M."/>
            <person name="Guigo R."/>
            <person name="Alvarado L."/>
            <person name="Berlin A."/>
            <person name="Bochicchio J."/>
            <person name="Borenstein D."/>
            <person name="Chapman S."/>
            <person name="Chen Z."/>
            <person name="Freedman E."/>
            <person name="Gellesch M."/>
            <person name="Goldberg J."/>
            <person name="Griggs A."/>
            <person name="Gujja S."/>
            <person name="Heilman E."/>
            <person name="Heiman D."/>
            <person name="Hepburn T."/>
            <person name="Howarth C."/>
            <person name="Jen D."/>
            <person name="Larson L."/>
            <person name="Mehta T."/>
            <person name="Park D."/>
            <person name="Pearson M."/>
            <person name="Roberts A."/>
            <person name="Saif S."/>
            <person name="Shenoy N."/>
            <person name="Sisk P."/>
            <person name="Stolte C."/>
            <person name="Sykes S."/>
            <person name="Thomson T."/>
            <person name="Walk T."/>
            <person name="White J."/>
            <person name="Yandava C."/>
            <person name="Burger G."/>
            <person name="Gray M.W."/>
            <person name="Holland P.W.H."/>
            <person name="King N."/>
            <person name="Lang F.B.F."/>
            <person name="Roger A.J."/>
            <person name="Ruiz-Trillo I."/>
            <person name="Lander E."/>
            <person name="Nusbaum C."/>
        </authorList>
    </citation>
    <scope>NUCLEOTIDE SEQUENCE [LARGE SCALE GENOMIC DNA]</scope>
    <source>
        <strain evidence="2 3">ATCC 50062</strain>
    </source>
</reference>
<accession>A0A0L0DVF9</accession>
<keyword evidence="3" id="KW-1185">Reference proteome</keyword>
<protein>
    <submittedName>
        <fullName evidence="2">Uncharacterized protein</fullName>
    </submittedName>
</protein>
<evidence type="ECO:0000313" key="3">
    <source>
        <dbReference type="Proteomes" id="UP000054408"/>
    </source>
</evidence>
<dbReference type="Proteomes" id="UP000054408">
    <property type="component" value="Unassembled WGS sequence"/>
</dbReference>
<dbReference type="EMBL" id="GL349514">
    <property type="protein sequence ID" value="KNC56205.1"/>
    <property type="molecule type" value="Genomic_DNA"/>
</dbReference>
<dbReference type="GeneID" id="25569408"/>
<organism evidence="2 3">
    <name type="scientific">Thecamonas trahens ATCC 50062</name>
    <dbReference type="NCBI Taxonomy" id="461836"/>
    <lineage>
        <taxon>Eukaryota</taxon>
        <taxon>Apusozoa</taxon>
        <taxon>Apusomonadida</taxon>
        <taxon>Apusomonadidae</taxon>
        <taxon>Thecamonas</taxon>
    </lineage>
</organism>
<gene>
    <name evidence="2" type="ORF">AMSG_11454</name>
</gene>
<evidence type="ECO:0000256" key="1">
    <source>
        <dbReference type="SAM" id="MobiDB-lite"/>
    </source>
</evidence>